<evidence type="ECO:0000313" key="11">
    <source>
        <dbReference type="Proteomes" id="UP001197247"/>
    </source>
</evidence>
<feature type="transmembrane region" description="Helical" evidence="9">
    <location>
        <begin position="54"/>
        <end position="72"/>
    </location>
</feature>
<keyword evidence="4 9" id="KW-1003">Cell membrane</keyword>
<comment type="caution">
    <text evidence="10">The sequence shown here is derived from an EMBL/GenBank/DDBJ whole genome shotgun (WGS) entry which is preliminary data.</text>
</comment>
<evidence type="ECO:0000256" key="6">
    <source>
        <dbReference type="ARBA" id="ARBA00022692"/>
    </source>
</evidence>
<comment type="caution">
    <text evidence="9">Lacks conserved residue(s) required for the propagation of feature annotation.</text>
</comment>
<dbReference type="PANTHER" id="PTHR34308:SF1">
    <property type="entry name" value="COBALAMIN BIOSYNTHESIS PROTEIN CBIB"/>
    <property type="match status" value="1"/>
</dbReference>
<protein>
    <recommendedName>
        <fullName evidence="9">Cobalamin biosynthesis protein CobD</fullName>
    </recommendedName>
</protein>
<dbReference type="Proteomes" id="UP001197247">
    <property type="component" value="Unassembled WGS sequence"/>
</dbReference>
<evidence type="ECO:0000256" key="7">
    <source>
        <dbReference type="ARBA" id="ARBA00022989"/>
    </source>
</evidence>
<gene>
    <name evidence="9" type="primary">cobD</name>
    <name evidence="10" type="ORF">KIH74_10520</name>
</gene>
<dbReference type="NCBIfam" id="NF002276">
    <property type="entry name" value="PRK01209.1-4"/>
    <property type="match status" value="1"/>
</dbReference>
<dbReference type="HAMAP" id="MF_00024">
    <property type="entry name" value="CobD_CbiB"/>
    <property type="match status" value="1"/>
</dbReference>
<dbReference type="EMBL" id="JAHBAY010000004">
    <property type="protein sequence ID" value="MBT0769354.1"/>
    <property type="molecule type" value="Genomic_DNA"/>
</dbReference>
<evidence type="ECO:0000256" key="9">
    <source>
        <dbReference type="HAMAP-Rule" id="MF_00024"/>
    </source>
</evidence>
<reference evidence="10 11" key="1">
    <citation type="submission" date="2021-05" db="EMBL/GenBank/DDBJ databases">
        <title>Kineosporia and Streptomyces sp. nov. two new marine actinobacteria isolated from Coral.</title>
        <authorList>
            <person name="Buangrab K."/>
            <person name="Sutthacheep M."/>
            <person name="Yeemin T."/>
            <person name="Harunari E."/>
            <person name="Igarashi Y."/>
            <person name="Kanchanasin P."/>
            <person name="Tanasupawat S."/>
            <person name="Phongsopitanun W."/>
        </authorList>
    </citation>
    <scope>NUCLEOTIDE SEQUENCE [LARGE SCALE GENOMIC DNA]</scope>
    <source>
        <strain evidence="10 11">J2-2</strain>
    </source>
</reference>
<sequence length="333" mass="35133">MSSPQTTARAVGIALGVLADAAFGDPRRGHPVAVFGSWAGRLEQRIYRPTRQRGVLYTVVAAGVPVVVTAGLDRLVRRRPVLSAGLTALATWTALGGTSLAREGAMMAVALESGQLPRARELLTHLCARDPSRLEPPELARATVESLAENASDAVVAPLFWAAVAGPAGVIGYRAINTLDAMVGYRSERYERFGWAAARADDVVNLLPSRLTALLTMASAPMVHGSVGQAWKVWRRDRNRHPSPNAGQCEASAAGALGVRLGGTNVYQGQVDSRPVMGEGNRLPEVSDVRRAVTLGRCVGLLSAGVSVVAVLGFAWFAPGRRGWSGRASGRTT</sequence>
<dbReference type="PANTHER" id="PTHR34308">
    <property type="entry name" value="COBALAMIN BIOSYNTHESIS PROTEIN CBIB"/>
    <property type="match status" value="1"/>
</dbReference>
<evidence type="ECO:0000256" key="2">
    <source>
        <dbReference type="ARBA" id="ARBA00004953"/>
    </source>
</evidence>
<feature type="transmembrane region" description="Helical" evidence="9">
    <location>
        <begin position="298"/>
        <end position="318"/>
    </location>
</feature>
<comment type="pathway">
    <text evidence="2 9">Cofactor biosynthesis; adenosylcobalamin biosynthesis.</text>
</comment>
<dbReference type="InterPro" id="IPR004485">
    <property type="entry name" value="Cobalamin_biosynth_CobD/CbiB"/>
</dbReference>
<evidence type="ECO:0000256" key="4">
    <source>
        <dbReference type="ARBA" id="ARBA00022475"/>
    </source>
</evidence>
<evidence type="ECO:0000313" key="10">
    <source>
        <dbReference type="EMBL" id="MBT0769354.1"/>
    </source>
</evidence>
<dbReference type="Pfam" id="PF03186">
    <property type="entry name" value="CobD_Cbib"/>
    <property type="match status" value="1"/>
</dbReference>
<keyword evidence="6 9" id="KW-0812">Transmembrane</keyword>
<evidence type="ECO:0000256" key="8">
    <source>
        <dbReference type="ARBA" id="ARBA00023136"/>
    </source>
</evidence>
<comment type="function">
    <text evidence="9">Converts cobyric acid to cobinamide by the addition of aminopropanol on the F carboxylic group.</text>
</comment>
<accession>A0ABS5TE54</accession>
<organism evidence="10 11">
    <name type="scientific">Kineosporia corallincola</name>
    <dbReference type="NCBI Taxonomy" id="2835133"/>
    <lineage>
        <taxon>Bacteria</taxon>
        <taxon>Bacillati</taxon>
        <taxon>Actinomycetota</taxon>
        <taxon>Actinomycetes</taxon>
        <taxon>Kineosporiales</taxon>
        <taxon>Kineosporiaceae</taxon>
        <taxon>Kineosporia</taxon>
    </lineage>
</organism>
<keyword evidence="5 9" id="KW-0169">Cobalamin biosynthesis</keyword>
<dbReference type="NCBIfam" id="TIGR00380">
    <property type="entry name" value="cobal_cbiB"/>
    <property type="match status" value="1"/>
</dbReference>
<name>A0ABS5TE54_9ACTN</name>
<dbReference type="RefSeq" id="WP_214155658.1">
    <property type="nucleotide sequence ID" value="NZ_JAHBAY010000004.1"/>
</dbReference>
<keyword evidence="8 9" id="KW-0472">Membrane</keyword>
<keyword evidence="11" id="KW-1185">Reference proteome</keyword>
<evidence type="ECO:0000256" key="3">
    <source>
        <dbReference type="ARBA" id="ARBA00006263"/>
    </source>
</evidence>
<evidence type="ECO:0000256" key="1">
    <source>
        <dbReference type="ARBA" id="ARBA00004651"/>
    </source>
</evidence>
<keyword evidence="7 9" id="KW-1133">Transmembrane helix</keyword>
<comment type="similarity">
    <text evidence="3 9">Belongs to the CobD/CbiB family.</text>
</comment>
<evidence type="ECO:0000256" key="5">
    <source>
        <dbReference type="ARBA" id="ARBA00022573"/>
    </source>
</evidence>
<proteinExistence type="inferred from homology"/>
<comment type="subcellular location">
    <subcellularLocation>
        <location evidence="1 9">Cell membrane</location>
        <topology evidence="1 9">Multi-pass membrane protein</topology>
    </subcellularLocation>
</comment>